<dbReference type="PANTHER" id="PTHR23502">
    <property type="entry name" value="MAJOR FACILITATOR SUPERFAMILY"/>
    <property type="match status" value="1"/>
</dbReference>
<dbReference type="GO" id="GO:0005886">
    <property type="term" value="C:plasma membrane"/>
    <property type="evidence" value="ECO:0007669"/>
    <property type="project" value="UniProtKB-SubCell"/>
</dbReference>
<feature type="transmembrane region" description="Helical" evidence="8">
    <location>
        <begin position="350"/>
        <end position="371"/>
    </location>
</feature>
<keyword evidence="3 8" id="KW-0813">Transport</keyword>
<dbReference type="Gene3D" id="1.20.1720.10">
    <property type="entry name" value="Multidrug resistance protein D"/>
    <property type="match status" value="1"/>
</dbReference>
<evidence type="ECO:0000256" key="3">
    <source>
        <dbReference type="ARBA" id="ARBA00022448"/>
    </source>
</evidence>
<dbReference type="NCBIfam" id="TIGR00710">
    <property type="entry name" value="efflux_Bcr_CflA"/>
    <property type="match status" value="1"/>
</dbReference>
<keyword evidence="8" id="KW-0997">Cell inner membrane</keyword>
<feature type="transmembrane region" description="Helical" evidence="8">
    <location>
        <begin position="81"/>
        <end position="100"/>
    </location>
</feature>
<dbReference type="CDD" id="cd17320">
    <property type="entry name" value="MFS_MdfA_MDR_like"/>
    <property type="match status" value="1"/>
</dbReference>
<evidence type="ECO:0000256" key="1">
    <source>
        <dbReference type="ARBA" id="ARBA00004651"/>
    </source>
</evidence>
<dbReference type="InterPro" id="IPR011701">
    <property type="entry name" value="MFS"/>
</dbReference>
<evidence type="ECO:0000259" key="9">
    <source>
        <dbReference type="PROSITE" id="PS50850"/>
    </source>
</evidence>
<keyword evidence="7 8" id="KW-0472">Membrane</keyword>
<accession>A0A557QER8</accession>
<feature type="transmembrane region" description="Helical" evidence="8">
    <location>
        <begin position="106"/>
        <end position="127"/>
    </location>
</feature>
<organism evidence="10 11">
    <name type="scientific">Denitromonas halophila</name>
    <dbReference type="NCBI Taxonomy" id="1629404"/>
    <lineage>
        <taxon>Bacteria</taxon>
        <taxon>Pseudomonadati</taxon>
        <taxon>Pseudomonadota</taxon>
        <taxon>Betaproteobacteria</taxon>
        <taxon>Rhodocyclales</taxon>
        <taxon>Zoogloeaceae</taxon>
        <taxon>Denitromonas</taxon>
    </lineage>
</organism>
<evidence type="ECO:0000256" key="4">
    <source>
        <dbReference type="ARBA" id="ARBA00022475"/>
    </source>
</evidence>
<dbReference type="OrthoDB" id="9814303at2"/>
<feature type="transmembrane region" description="Helical" evidence="8">
    <location>
        <begin position="12"/>
        <end position="29"/>
    </location>
</feature>
<keyword evidence="6 8" id="KW-1133">Transmembrane helix</keyword>
<protein>
    <recommendedName>
        <fullName evidence="8">Bcr/CflA family efflux transporter</fullName>
    </recommendedName>
</protein>
<feature type="transmembrane region" description="Helical" evidence="8">
    <location>
        <begin position="167"/>
        <end position="189"/>
    </location>
</feature>
<feature type="transmembrane region" description="Helical" evidence="8">
    <location>
        <begin position="254"/>
        <end position="272"/>
    </location>
</feature>
<dbReference type="FunFam" id="1.20.1720.10:FF:000005">
    <property type="entry name" value="Bcr/CflA family efflux transporter"/>
    <property type="match status" value="1"/>
</dbReference>
<evidence type="ECO:0000313" key="10">
    <source>
        <dbReference type="EMBL" id="TVO51386.1"/>
    </source>
</evidence>
<feature type="transmembrane region" description="Helical" evidence="8">
    <location>
        <begin position="139"/>
        <end position="161"/>
    </location>
</feature>
<evidence type="ECO:0000313" key="11">
    <source>
        <dbReference type="Proteomes" id="UP000319502"/>
    </source>
</evidence>
<gene>
    <name evidence="10" type="ORF">FHP91_19630</name>
</gene>
<dbReference type="SUPFAM" id="SSF103473">
    <property type="entry name" value="MFS general substrate transporter"/>
    <property type="match status" value="1"/>
</dbReference>
<feature type="transmembrane region" description="Helical" evidence="8">
    <location>
        <begin position="223"/>
        <end position="248"/>
    </location>
</feature>
<dbReference type="Proteomes" id="UP000319502">
    <property type="component" value="Unassembled WGS sequence"/>
</dbReference>
<dbReference type="InterPro" id="IPR004812">
    <property type="entry name" value="Efflux_drug-R_Bcr/CmlA"/>
</dbReference>
<evidence type="ECO:0000256" key="7">
    <source>
        <dbReference type="ARBA" id="ARBA00023136"/>
    </source>
</evidence>
<keyword evidence="11" id="KW-1185">Reference proteome</keyword>
<dbReference type="PANTHER" id="PTHR23502:SF132">
    <property type="entry name" value="POLYAMINE TRANSPORTER 2-RELATED"/>
    <property type="match status" value="1"/>
</dbReference>
<evidence type="ECO:0000256" key="8">
    <source>
        <dbReference type="RuleBase" id="RU365088"/>
    </source>
</evidence>
<dbReference type="InterPro" id="IPR020846">
    <property type="entry name" value="MFS_dom"/>
</dbReference>
<comment type="subcellular location">
    <subcellularLocation>
        <location evidence="8">Cell inner membrane</location>
        <topology evidence="8">Multi-pass membrane protein</topology>
    </subcellularLocation>
    <subcellularLocation>
        <location evidence="1">Cell membrane</location>
        <topology evidence="1">Multi-pass membrane protein</topology>
    </subcellularLocation>
</comment>
<feature type="transmembrane region" description="Helical" evidence="8">
    <location>
        <begin position="49"/>
        <end position="69"/>
    </location>
</feature>
<feature type="transmembrane region" description="Helical" evidence="8">
    <location>
        <begin position="314"/>
        <end position="338"/>
    </location>
</feature>
<dbReference type="EMBL" id="VMNK01000020">
    <property type="protein sequence ID" value="TVO51386.1"/>
    <property type="molecule type" value="Genomic_DNA"/>
</dbReference>
<keyword evidence="4" id="KW-1003">Cell membrane</keyword>
<sequence length="403" mass="41902">MPSKPDVQAVPGLGIAILLTTLVALGPLSTDFYLPSLPAMTAALGTDVAGTQLTLSIFLGGFAVGQLFYGPLSDRFGRRPLMLAGLIIFLAASIACALAPNIETLIAARFVQAIGACAGPVLGRTVVRDLYGPKDSARMLSYISAAMALAPLLGPVFGGWLSVAFSWRATFVFLIIYSALQTAATWQLLAESNRHPDPTAIQPRRILANYATLLRDTTYRGVLLCNGLAYAGMFAFISGAPFVFINLFGFSPQTMGLAFGLMVSGFITGTMSSGRLASRHGPDVILTAGVVVGSAGGVVMLALALTGWQHPAAIMVPMWLVTCGIGFIMPNATAIALAPWPTMAGAAASLMGFSQMALAAAFGIFVGHSFTDSTVPMAAAISAGMGGSLLSYLLWVRPASRRA</sequence>
<dbReference type="Pfam" id="PF07690">
    <property type="entry name" value="MFS_1"/>
    <property type="match status" value="1"/>
</dbReference>
<dbReference type="PRINTS" id="PR01036">
    <property type="entry name" value="TCRTETB"/>
</dbReference>
<feature type="domain" description="Major facilitator superfamily (MFS) profile" evidence="9">
    <location>
        <begin position="15"/>
        <end position="403"/>
    </location>
</feature>
<evidence type="ECO:0000256" key="6">
    <source>
        <dbReference type="ARBA" id="ARBA00022989"/>
    </source>
</evidence>
<name>A0A557QER8_9RHOO</name>
<comment type="similarity">
    <text evidence="2 8">Belongs to the major facilitator superfamily. Bcr/CmlA family.</text>
</comment>
<feature type="transmembrane region" description="Helical" evidence="8">
    <location>
        <begin position="377"/>
        <end position="396"/>
    </location>
</feature>
<evidence type="ECO:0000256" key="5">
    <source>
        <dbReference type="ARBA" id="ARBA00022692"/>
    </source>
</evidence>
<comment type="caution">
    <text evidence="10">The sequence shown here is derived from an EMBL/GenBank/DDBJ whole genome shotgun (WGS) entry which is preliminary data.</text>
</comment>
<proteinExistence type="inferred from homology"/>
<dbReference type="GO" id="GO:1990961">
    <property type="term" value="P:xenobiotic detoxification by transmembrane export across the plasma membrane"/>
    <property type="evidence" value="ECO:0007669"/>
    <property type="project" value="InterPro"/>
</dbReference>
<reference evidence="10 11" key="1">
    <citation type="submission" date="2019-07" db="EMBL/GenBank/DDBJ databases">
        <title>The pathways for chlorine oxyanion respiration interact through the shared metabolite chlorate.</title>
        <authorList>
            <person name="Barnum T.P."/>
            <person name="Cheng Y."/>
            <person name="Hill K.A."/>
            <person name="Lucas L.N."/>
            <person name="Carlson H.K."/>
            <person name="Coates J.D."/>
        </authorList>
    </citation>
    <scope>NUCLEOTIDE SEQUENCE [LARGE SCALE GENOMIC DNA]</scope>
    <source>
        <strain evidence="10 11">SFB-3</strain>
    </source>
</reference>
<dbReference type="AlphaFoldDB" id="A0A557QER8"/>
<keyword evidence="5 8" id="KW-0812">Transmembrane</keyword>
<dbReference type="GO" id="GO:0015385">
    <property type="term" value="F:sodium:proton antiporter activity"/>
    <property type="evidence" value="ECO:0007669"/>
    <property type="project" value="TreeGrafter"/>
</dbReference>
<dbReference type="RefSeq" id="WP_144311200.1">
    <property type="nucleotide sequence ID" value="NZ_VMNK01000020.1"/>
</dbReference>
<feature type="transmembrane region" description="Helical" evidence="8">
    <location>
        <begin position="284"/>
        <end position="308"/>
    </location>
</feature>
<dbReference type="PROSITE" id="PS50850">
    <property type="entry name" value="MFS"/>
    <property type="match status" value="1"/>
</dbReference>
<evidence type="ECO:0000256" key="2">
    <source>
        <dbReference type="ARBA" id="ARBA00006236"/>
    </source>
</evidence>
<dbReference type="GO" id="GO:0042910">
    <property type="term" value="F:xenobiotic transmembrane transporter activity"/>
    <property type="evidence" value="ECO:0007669"/>
    <property type="project" value="InterPro"/>
</dbReference>
<dbReference type="InterPro" id="IPR036259">
    <property type="entry name" value="MFS_trans_sf"/>
</dbReference>